<proteinExistence type="predicted"/>
<keyword evidence="3" id="KW-1185">Reference proteome</keyword>
<dbReference type="Proteomes" id="UP000193642">
    <property type="component" value="Unassembled WGS sequence"/>
</dbReference>
<feature type="region of interest" description="Disordered" evidence="1">
    <location>
        <begin position="1"/>
        <end position="24"/>
    </location>
</feature>
<feature type="compositionally biased region" description="Acidic residues" evidence="1">
    <location>
        <begin position="346"/>
        <end position="379"/>
    </location>
</feature>
<feature type="region of interest" description="Disordered" evidence="1">
    <location>
        <begin position="49"/>
        <end position="88"/>
    </location>
</feature>
<evidence type="ECO:0000313" key="2">
    <source>
        <dbReference type="EMBL" id="ORY49091.1"/>
    </source>
</evidence>
<feature type="region of interest" description="Disordered" evidence="1">
    <location>
        <begin position="313"/>
        <end position="379"/>
    </location>
</feature>
<comment type="caution">
    <text evidence="2">The sequence shown here is derived from an EMBL/GenBank/DDBJ whole genome shotgun (WGS) entry which is preliminary data.</text>
</comment>
<name>A0A1Y2CPY3_9FUNG</name>
<reference evidence="2 3" key="1">
    <citation type="submission" date="2016-07" db="EMBL/GenBank/DDBJ databases">
        <title>Pervasive Adenine N6-methylation of Active Genes in Fungi.</title>
        <authorList>
            <consortium name="DOE Joint Genome Institute"/>
            <person name="Mondo S.J."/>
            <person name="Dannebaum R.O."/>
            <person name="Kuo R.C."/>
            <person name="Labutti K."/>
            <person name="Haridas S."/>
            <person name="Kuo A."/>
            <person name="Salamov A."/>
            <person name="Ahrendt S.R."/>
            <person name="Lipzen A."/>
            <person name="Sullivan W."/>
            <person name="Andreopoulos W.B."/>
            <person name="Clum A."/>
            <person name="Lindquist E."/>
            <person name="Daum C."/>
            <person name="Ramamoorthy G.K."/>
            <person name="Gryganskyi A."/>
            <person name="Culley D."/>
            <person name="Magnuson J.K."/>
            <person name="James T.Y."/>
            <person name="O'Malley M.A."/>
            <person name="Stajich J.E."/>
            <person name="Spatafora J.W."/>
            <person name="Visel A."/>
            <person name="Grigoriev I.V."/>
        </authorList>
    </citation>
    <scope>NUCLEOTIDE SEQUENCE [LARGE SCALE GENOMIC DNA]</scope>
    <source>
        <strain evidence="2 3">JEL800</strain>
    </source>
</reference>
<dbReference type="AlphaFoldDB" id="A0A1Y2CPY3"/>
<organism evidence="2 3">
    <name type="scientific">Rhizoclosmatium globosum</name>
    <dbReference type="NCBI Taxonomy" id="329046"/>
    <lineage>
        <taxon>Eukaryota</taxon>
        <taxon>Fungi</taxon>
        <taxon>Fungi incertae sedis</taxon>
        <taxon>Chytridiomycota</taxon>
        <taxon>Chytridiomycota incertae sedis</taxon>
        <taxon>Chytridiomycetes</taxon>
        <taxon>Chytridiales</taxon>
        <taxon>Chytriomycetaceae</taxon>
        <taxon>Rhizoclosmatium</taxon>
    </lineage>
</organism>
<sequence length="408" mass="44005">MLSAAAAVGPVSPPSTPLRISAPSVHFDTVSDGECGDESPVLEHPHLAATAAPATSSSSSTTTTTTTTTATTTATVTAPNTPAPTSGLPQSLVESPFLASQFGSCLRVRIAALRMLLLDVDGAPTVPLDHLRARLQLGKGRRIDRDFAAESAAAILMRIEDQNSADEPDLDCVDSDMDDNEEVDMMADPSPSSSSHSQTVSQLPCCHYEHASELGCSNSMHLLPYQPPACTCSLCDSLATTQPFYSILNPQSESDLGVPLDPMAFLESLNKNDYHNPSCRRLSVWEDRFAAFADAQGLHPVCIECRKESTLLSRGKGGRRSSGRLTVSQMNNVNEHGHERDNNGSDSDESESDDSDDEEAEGEEEDEDDDDDDDKEEAFLDDYMVKLHELFGLLEVNAKLEEIVFIGR</sequence>
<feature type="compositionally biased region" description="Low complexity" evidence="1">
    <location>
        <begin position="49"/>
        <end position="86"/>
    </location>
</feature>
<dbReference type="EMBL" id="MCGO01000010">
    <property type="protein sequence ID" value="ORY49091.1"/>
    <property type="molecule type" value="Genomic_DNA"/>
</dbReference>
<gene>
    <name evidence="2" type="ORF">BCR33DRAFT_714148</name>
</gene>
<feature type="compositionally biased region" description="Low complexity" evidence="1">
    <location>
        <begin position="1"/>
        <end position="10"/>
    </location>
</feature>
<accession>A0A1Y2CPY3</accession>
<evidence type="ECO:0000256" key="1">
    <source>
        <dbReference type="SAM" id="MobiDB-lite"/>
    </source>
</evidence>
<evidence type="ECO:0000313" key="3">
    <source>
        <dbReference type="Proteomes" id="UP000193642"/>
    </source>
</evidence>
<dbReference type="OrthoDB" id="2134387at2759"/>
<protein>
    <submittedName>
        <fullName evidence="2">Uncharacterized protein</fullName>
    </submittedName>
</protein>